<feature type="transmembrane region" description="Helical" evidence="1">
    <location>
        <begin position="12"/>
        <end position="34"/>
    </location>
</feature>
<dbReference type="RefSeq" id="WP_165135186.1">
    <property type="nucleotide sequence ID" value="NZ_CP049253.1"/>
</dbReference>
<keyword evidence="1" id="KW-0812">Transmembrane</keyword>
<dbReference type="Proteomes" id="UP001519362">
    <property type="component" value="Unassembled WGS sequence"/>
</dbReference>
<sequence>MEPFLDFARDYWWLVFPFGGAALGVVGLVSGLSSQQQEIGHKRKLELIEAKARARAIAGDGHFAPEQVAKADDADRGARLRRIMAMHDDLTRRWLEYELDVARVIAFPTMSDGRDPHTAAFLRAKKVADSLRPDSVKERMSAEEYAEYRDAVHDYEVAFDVAEQQARRIRDSGFTESERQRLGRAQQLLNVAVDKSATAAERQTAYRRVREELDGLIVLSNAAEADLKRKAAGELEA</sequence>
<keyword evidence="1" id="KW-1133">Transmembrane helix</keyword>
<organism evidence="2 3">
    <name type="scientific">Microbacterium amylolyticum</name>
    <dbReference type="NCBI Taxonomy" id="936337"/>
    <lineage>
        <taxon>Bacteria</taxon>
        <taxon>Bacillati</taxon>
        <taxon>Actinomycetota</taxon>
        <taxon>Actinomycetes</taxon>
        <taxon>Micrococcales</taxon>
        <taxon>Microbacteriaceae</taxon>
        <taxon>Microbacterium</taxon>
    </lineage>
</organism>
<keyword evidence="1" id="KW-0472">Membrane</keyword>
<dbReference type="EMBL" id="JAGIOL010000001">
    <property type="protein sequence ID" value="MBP2436926.1"/>
    <property type="molecule type" value="Genomic_DNA"/>
</dbReference>
<name>A0ABS4ZI22_9MICO</name>
<evidence type="ECO:0000256" key="1">
    <source>
        <dbReference type="SAM" id="Phobius"/>
    </source>
</evidence>
<comment type="caution">
    <text evidence="2">The sequence shown here is derived from an EMBL/GenBank/DDBJ whole genome shotgun (WGS) entry which is preliminary data.</text>
</comment>
<proteinExistence type="predicted"/>
<evidence type="ECO:0000313" key="2">
    <source>
        <dbReference type="EMBL" id="MBP2436926.1"/>
    </source>
</evidence>
<gene>
    <name evidence="2" type="ORF">JOF34_001512</name>
</gene>
<evidence type="ECO:0000313" key="3">
    <source>
        <dbReference type="Proteomes" id="UP001519362"/>
    </source>
</evidence>
<reference evidence="2 3" key="1">
    <citation type="submission" date="2021-03" db="EMBL/GenBank/DDBJ databases">
        <title>Sequencing the genomes of 1000 actinobacteria strains.</title>
        <authorList>
            <person name="Klenk H.-P."/>
        </authorList>
    </citation>
    <scope>NUCLEOTIDE SEQUENCE [LARGE SCALE GENOMIC DNA]</scope>
    <source>
        <strain evidence="2 3">DSM 24221</strain>
    </source>
</reference>
<protein>
    <submittedName>
        <fullName evidence="2">Multidrug efflux pump subunit AcrA (Membrane-fusion protein)</fullName>
    </submittedName>
</protein>
<keyword evidence="3" id="KW-1185">Reference proteome</keyword>
<accession>A0ABS4ZI22</accession>